<name>A0AAU9ZAF0_PHORO</name>
<keyword evidence="3" id="KW-1185">Reference proteome</keyword>
<comment type="caution">
    <text evidence="2">The sequence shown here is derived from an EMBL/GenBank/DDBJ whole genome shotgun (WGS) entry which is preliminary data.</text>
</comment>
<feature type="region of interest" description="Disordered" evidence="1">
    <location>
        <begin position="1"/>
        <end position="33"/>
    </location>
</feature>
<evidence type="ECO:0000313" key="2">
    <source>
        <dbReference type="EMBL" id="CAH6789654.1"/>
    </source>
</evidence>
<feature type="compositionally biased region" description="Basic residues" evidence="1">
    <location>
        <begin position="1"/>
        <end position="10"/>
    </location>
</feature>
<gene>
    <name evidence="2" type="primary">LOC498308</name>
    <name evidence="2" type="ORF">PHOROB_LOCUS7136</name>
</gene>
<proteinExistence type="predicted"/>
<evidence type="ECO:0000313" key="3">
    <source>
        <dbReference type="Proteomes" id="UP001152836"/>
    </source>
</evidence>
<dbReference type="EMBL" id="CALSGD010001418">
    <property type="protein sequence ID" value="CAH6789654.1"/>
    <property type="molecule type" value="Genomic_DNA"/>
</dbReference>
<dbReference type="AlphaFoldDB" id="A0AAU9ZAF0"/>
<evidence type="ECO:0000256" key="1">
    <source>
        <dbReference type="SAM" id="MobiDB-lite"/>
    </source>
</evidence>
<sequence length="154" mass="17659">MIFSQSHRKTLSMDKSSCFQGKEDPWSTDNSASQDKDELIEWIPSLNQQTLCMGQIPAPNLGSCSLGHIDFPFLRFRNIGFGELVPNRSKVTTRTRYLSLKFQYHMHSKQPCTIVPMHEILVEVKVKIAQGRHVGRTYVSMYKASHYSKPPDIE</sequence>
<reference evidence="2" key="1">
    <citation type="submission" date="2022-06" db="EMBL/GenBank/DDBJ databases">
        <authorList>
            <person name="Andreotti S."/>
            <person name="Wyler E."/>
        </authorList>
    </citation>
    <scope>NUCLEOTIDE SEQUENCE</scope>
</reference>
<protein>
    <submittedName>
        <fullName evidence="2">LOC498308 protein</fullName>
    </submittedName>
</protein>
<dbReference type="Proteomes" id="UP001152836">
    <property type="component" value="Unassembled WGS sequence"/>
</dbReference>
<organism evidence="2 3">
    <name type="scientific">Phodopus roborovskii</name>
    <name type="common">Roborovski's desert hamster</name>
    <name type="synonym">Cricetulus roborovskii</name>
    <dbReference type="NCBI Taxonomy" id="109678"/>
    <lineage>
        <taxon>Eukaryota</taxon>
        <taxon>Metazoa</taxon>
        <taxon>Chordata</taxon>
        <taxon>Craniata</taxon>
        <taxon>Vertebrata</taxon>
        <taxon>Euteleostomi</taxon>
        <taxon>Mammalia</taxon>
        <taxon>Eutheria</taxon>
        <taxon>Euarchontoglires</taxon>
        <taxon>Glires</taxon>
        <taxon>Rodentia</taxon>
        <taxon>Myomorpha</taxon>
        <taxon>Muroidea</taxon>
        <taxon>Cricetidae</taxon>
        <taxon>Cricetinae</taxon>
        <taxon>Phodopus</taxon>
    </lineage>
</organism>
<accession>A0AAU9ZAF0</accession>